<organism evidence="1 2">
    <name type="scientific">Trifolium pratense</name>
    <name type="common">Red clover</name>
    <dbReference type="NCBI Taxonomy" id="57577"/>
    <lineage>
        <taxon>Eukaryota</taxon>
        <taxon>Viridiplantae</taxon>
        <taxon>Streptophyta</taxon>
        <taxon>Embryophyta</taxon>
        <taxon>Tracheophyta</taxon>
        <taxon>Spermatophyta</taxon>
        <taxon>Magnoliopsida</taxon>
        <taxon>eudicotyledons</taxon>
        <taxon>Gunneridae</taxon>
        <taxon>Pentapetalae</taxon>
        <taxon>rosids</taxon>
        <taxon>fabids</taxon>
        <taxon>Fabales</taxon>
        <taxon>Fabaceae</taxon>
        <taxon>Papilionoideae</taxon>
        <taxon>50 kb inversion clade</taxon>
        <taxon>NPAAA clade</taxon>
        <taxon>Hologalegina</taxon>
        <taxon>IRL clade</taxon>
        <taxon>Trifolieae</taxon>
        <taxon>Trifolium</taxon>
    </lineage>
</organism>
<evidence type="ECO:0000313" key="2">
    <source>
        <dbReference type="Proteomes" id="UP000236291"/>
    </source>
</evidence>
<protein>
    <submittedName>
        <fullName evidence="1">Uncharacterized protein</fullName>
    </submittedName>
</protein>
<sequence length="57" mass="6314">REYSPSSRQQRGGSERSCSARNTWLSERLAVSGHVSENSMVKKGYLAQQDTSGLARL</sequence>
<gene>
    <name evidence="1" type="ORF">L195_g061492</name>
</gene>
<evidence type="ECO:0000313" key="1">
    <source>
        <dbReference type="EMBL" id="PNX63165.1"/>
    </source>
</evidence>
<dbReference type="EMBL" id="ASHM01153035">
    <property type="protein sequence ID" value="PNX63165.1"/>
    <property type="molecule type" value="Genomic_DNA"/>
</dbReference>
<accession>A0A2K3KA48</accession>
<reference evidence="1 2" key="2">
    <citation type="journal article" date="2017" name="Front. Plant Sci.">
        <title>Gene Classification and Mining of Molecular Markers Useful in Red Clover (Trifolium pratense) Breeding.</title>
        <authorList>
            <person name="Istvanek J."/>
            <person name="Dluhosova J."/>
            <person name="Dluhos P."/>
            <person name="Patkova L."/>
            <person name="Nedelnik J."/>
            <person name="Repkova J."/>
        </authorList>
    </citation>
    <scope>NUCLEOTIDE SEQUENCE [LARGE SCALE GENOMIC DNA]</scope>
    <source>
        <strain evidence="2">cv. Tatra</strain>
        <tissue evidence="1">Young leaves</tissue>
    </source>
</reference>
<feature type="non-terminal residue" evidence="1">
    <location>
        <position position="1"/>
    </location>
</feature>
<name>A0A2K3KA48_TRIPR</name>
<reference evidence="1 2" key="1">
    <citation type="journal article" date="2014" name="Am. J. Bot.">
        <title>Genome assembly and annotation for red clover (Trifolium pratense; Fabaceae).</title>
        <authorList>
            <person name="Istvanek J."/>
            <person name="Jaros M."/>
            <person name="Krenek A."/>
            <person name="Repkova J."/>
        </authorList>
    </citation>
    <scope>NUCLEOTIDE SEQUENCE [LARGE SCALE GENOMIC DNA]</scope>
    <source>
        <strain evidence="2">cv. Tatra</strain>
        <tissue evidence="1">Young leaves</tissue>
    </source>
</reference>
<dbReference type="AlphaFoldDB" id="A0A2K3KA48"/>
<dbReference type="Proteomes" id="UP000236291">
    <property type="component" value="Unassembled WGS sequence"/>
</dbReference>
<comment type="caution">
    <text evidence="1">The sequence shown here is derived from an EMBL/GenBank/DDBJ whole genome shotgun (WGS) entry which is preliminary data.</text>
</comment>
<proteinExistence type="predicted"/>